<protein>
    <recommendedName>
        <fullName evidence="4">PNPLA domain-containing protein</fullName>
    </recommendedName>
</protein>
<dbReference type="PANTHER" id="PTHR12406">
    <property type="entry name" value="CALCIUM-INDEPENDENT PHOSPHOLIPASE A2 IPLA2 -RELATED"/>
    <property type="match status" value="1"/>
</dbReference>
<evidence type="ECO:0000256" key="3">
    <source>
        <dbReference type="SAM" id="Phobius"/>
    </source>
</evidence>
<organism evidence="5 6">
    <name type="scientific">Mesorhabditis spiculigera</name>
    <dbReference type="NCBI Taxonomy" id="96644"/>
    <lineage>
        <taxon>Eukaryota</taxon>
        <taxon>Metazoa</taxon>
        <taxon>Ecdysozoa</taxon>
        <taxon>Nematoda</taxon>
        <taxon>Chromadorea</taxon>
        <taxon>Rhabditida</taxon>
        <taxon>Rhabditina</taxon>
        <taxon>Rhabditomorpha</taxon>
        <taxon>Rhabditoidea</taxon>
        <taxon>Rhabditidae</taxon>
        <taxon>Mesorhabditinae</taxon>
        <taxon>Mesorhabditis</taxon>
    </lineage>
</organism>
<accession>A0AA36DBX9</accession>
<dbReference type="EMBL" id="CATQJA010002665">
    <property type="protein sequence ID" value="CAJ0583440.1"/>
    <property type="molecule type" value="Genomic_DNA"/>
</dbReference>
<dbReference type="GO" id="GO:0004806">
    <property type="term" value="F:triacylglycerol lipase activity"/>
    <property type="evidence" value="ECO:0007669"/>
    <property type="project" value="TreeGrafter"/>
</dbReference>
<reference evidence="5" key="1">
    <citation type="submission" date="2023-06" db="EMBL/GenBank/DDBJ databases">
        <authorList>
            <person name="Delattre M."/>
        </authorList>
    </citation>
    <scope>NUCLEOTIDE SEQUENCE</scope>
    <source>
        <strain evidence="5">AF72</strain>
    </source>
</reference>
<keyword evidence="3" id="KW-1133">Transmembrane helix</keyword>
<gene>
    <name evidence="5" type="ORF">MSPICULIGERA_LOCUS21520</name>
</gene>
<comment type="caution">
    <text evidence="5">The sequence shown here is derived from an EMBL/GenBank/DDBJ whole genome shotgun (WGS) entry which is preliminary data.</text>
</comment>
<feature type="transmembrane region" description="Helical" evidence="3">
    <location>
        <begin position="52"/>
        <end position="69"/>
    </location>
</feature>
<dbReference type="GO" id="GO:0016020">
    <property type="term" value="C:membrane"/>
    <property type="evidence" value="ECO:0007669"/>
    <property type="project" value="TreeGrafter"/>
</dbReference>
<evidence type="ECO:0000256" key="2">
    <source>
        <dbReference type="PROSITE-ProRule" id="PRU01161"/>
    </source>
</evidence>
<dbReference type="InterPro" id="IPR002641">
    <property type="entry name" value="PNPLA_dom"/>
</dbReference>
<dbReference type="Proteomes" id="UP001177023">
    <property type="component" value="Unassembled WGS sequence"/>
</dbReference>
<name>A0AA36DBX9_9BILA</name>
<feature type="transmembrane region" description="Helical" evidence="3">
    <location>
        <begin position="20"/>
        <end position="40"/>
    </location>
</feature>
<sequence>MRIRPDITKHTVAASKEVALSLSGCGFLGTYHIGAAVCLFRHGKMLMSKVKRIGGASAGSLVAALLVLHPERLHKGLATFYQMAIELHSLPMGALTPKYVLQDRLLQIVDDHIPNDISPAQNRLMVSLTSYEGKQNKLISKFHDRTHLIETLLASCYIPGYSNADIAPIDPAPWIYPMTFDFGKHLILANARNLVRGKHALFPPPLDQLRSYYKQGFTDAHTFLKVNKLTDVQLTDELLEDGYMPEELKHLD</sequence>
<comment type="caution">
    <text evidence="2">Lacks conserved residue(s) required for the propagation of feature annotation.</text>
</comment>
<proteinExistence type="predicted"/>
<keyword evidence="1 2" id="KW-0443">Lipid metabolism</keyword>
<dbReference type="GO" id="GO:0055088">
    <property type="term" value="P:lipid homeostasis"/>
    <property type="evidence" value="ECO:0007669"/>
    <property type="project" value="TreeGrafter"/>
</dbReference>
<evidence type="ECO:0000313" key="6">
    <source>
        <dbReference type="Proteomes" id="UP001177023"/>
    </source>
</evidence>
<evidence type="ECO:0000313" key="5">
    <source>
        <dbReference type="EMBL" id="CAJ0583440.1"/>
    </source>
</evidence>
<feature type="active site" description="Proton acceptor" evidence="2">
    <location>
        <position position="170"/>
    </location>
</feature>
<dbReference type="PROSITE" id="PS51635">
    <property type="entry name" value="PNPLA"/>
    <property type="match status" value="1"/>
</dbReference>
<dbReference type="InterPro" id="IPR033562">
    <property type="entry name" value="PLPL"/>
</dbReference>
<keyword evidence="6" id="KW-1185">Reference proteome</keyword>
<evidence type="ECO:0000259" key="4">
    <source>
        <dbReference type="PROSITE" id="PS51635"/>
    </source>
</evidence>
<feature type="active site" description="Nucleophile" evidence="2">
    <location>
        <position position="57"/>
    </location>
</feature>
<keyword evidence="3" id="KW-0472">Membrane</keyword>
<keyword evidence="2" id="KW-0442">Lipid degradation</keyword>
<dbReference type="GO" id="GO:0005737">
    <property type="term" value="C:cytoplasm"/>
    <property type="evidence" value="ECO:0007669"/>
    <property type="project" value="TreeGrafter"/>
</dbReference>
<feature type="short sequence motif" description="GXSXG" evidence="2">
    <location>
        <begin position="55"/>
        <end position="59"/>
    </location>
</feature>
<keyword evidence="3" id="KW-0812">Transmembrane</keyword>
<evidence type="ECO:0000256" key="1">
    <source>
        <dbReference type="ARBA" id="ARBA00023098"/>
    </source>
</evidence>
<dbReference type="Gene3D" id="3.40.1090.10">
    <property type="entry name" value="Cytosolic phospholipase A2 catalytic domain"/>
    <property type="match status" value="1"/>
</dbReference>
<dbReference type="SUPFAM" id="SSF52151">
    <property type="entry name" value="FabD/lysophospholipase-like"/>
    <property type="match status" value="1"/>
</dbReference>
<feature type="short sequence motif" description="GXGXXG" evidence="2">
    <location>
        <begin position="24"/>
        <end position="29"/>
    </location>
</feature>
<feature type="non-terminal residue" evidence="5">
    <location>
        <position position="1"/>
    </location>
</feature>
<keyword evidence="2" id="KW-0378">Hydrolase</keyword>
<feature type="domain" description="PNPLA" evidence="4">
    <location>
        <begin position="20"/>
        <end position="184"/>
    </location>
</feature>
<dbReference type="PANTHER" id="PTHR12406:SF38">
    <property type="entry name" value="PNPLA DOMAIN-CONTAINING PROTEIN"/>
    <property type="match status" value="1"/>
</dbReference>
<dbReference type="AlphaFoldDB" id="A0AA36DBX9"/>
<dbReference type="Pfam" id="PF01734">
    <property type="entry name" value="Patatin"/>
    <property type="match status" value="1"/>
</dbReference>
<dbReference type="InterPro" id="IPR016035">
    <property type="entry name" value="Acyl_Trfase/lysoPLipase"/>
</dbReference>
<dbReference type="GO" id="GO:0019433">
    <property type="term" value="P:triglyceride catabolic process"/>
    <property type="evidence" value="ECO:0007669"/>
    <property type="project" value="TreeGrafter"/>
</dbReference>
<dbReference type="GO" id="GO:0005811">
    <property type="term" value="C:lipid droplet"/>
    <property type="evidence" value="ECO:0007669"/>
    <property type="project" value="TreeGrafter"/>
</dbReference>